<dbReference type="AlphaFoldDB" id="A0A5C4JDP9"/>
<evidence type="ECO:0000313" key="4">
    <source>
        <dbReference type="Proteomes" id="UP000309174"/>
    </source>
</evidence>
<dbReference type="EMBL" id="VCKW01000055">
    <property type="protein sequence ID" value="TMR01921.1"/>
    <property type="molecule type" value="Genomic_DNA"/>
</dbReference>
<evidence type="ECO:0000256" key="1">
    <source>
        <dbReference type="SAM" id="MobiDB-lite"/>
    </source>
</evidence>
<proteinExistence type="predicted"/>
<organism evidence="3 4">
    <name type="scientific">Actinomadura soli</name>
    <dbReference type="NCBI Taxonomy" id="2508997"/>
    <lineage>
        <taxon>Bacteria</taxon>
        <taxon>Bacillati</taxon>
        <taxon>Actinomycetota</taxon>
        <taxon>Actinomycetes</taxon>
        <taxon>Streptosporangiales</taxon>
        <taxon>Thermomonosporaceae</taxon>
        <taxon>Actinomadura</taxon>
    </lineage>
</organism>
<feature type="region of interest" description="Disordered" evidence="1">
    <location>
        <begin position="32"/>
        <end position="58"/>
    </location>
</feature>
<evidence type="ECO:0000313" key="3">
    <source>
        <dbReference type="EMBL" id="TMR01921.1"/>
    </source>
</evidence>
<protein>
    <submittedName>
        <fullName evidence="3">Uncharacterized protein</fullName>
    </submittedName>
</protein>
<keyword evidence="2" id="KW-0732">Signal</keyword>
<feature type="signal peptide" evidence="2">
    <location>
        <begin position="1"/>
        <end position="30"/>
    </location>
</feature>
<reference evidence="3 4" key="1">
    <citation type="submission" date="2019-05" db="EMBL/GenBank/DDBJ databases">
        <title>Draft genome sequence of Actinomadura sp. 14C53.</title>
        <authorList>
            <person name="Saricaoglu S."/>
            <person name="Isik K."/>
        </authorList>
    </citation>
    <scope>NUCLEOTIDE SEQUENCE [LARGE SCALE GENOMIC DNA]</scope>
    <source>
        <strain evidence="3 4">14C53</strain>
    </source>
</reference>
<evidence type="ECO:0000256" key="2">
    <source>
        <dbReference type="SAM" id="SignalP"/>
    </source>
</evidence>
<dbReference type="Proteomes" id="UP000309174">
    <property type="component" value="Unassembled WGS sequence"/>
</dbReference>
<name>A0A5C4JDP9_9ACTN</name>
<sequence>MRGTHAVRRTAGLTIAAAAALSLAGPAAHAGATPAAPAAAPGGPAAQVQEGASRPATRADLRAAGVPANEIRAAAWRRKTVKLRWCWAEKKPKLGKASGVRCNFLGVWTDVTFVYNGKKVYQNRVHCDDRGVYNVSWQWCGYTGNGKASMSAGGNFKTRLGIGNASVSYPYWMRMYIFKNGKVTTNGGRS</sequence>
<feature type="chain" id="PRO_5038370129" evidence="2">
    <location>
        <begin position="31"/>
        <end position="190"/>
    </location>
</feature>
<keyword evidence="4" id="KW-1185">Reference proteome</keyword>
<feature type="compositionally biased region" description="Low complexity" evidence="1">
    <location>
        <begin position="32"/>
        <end position="46"/>
    </location>
</feature>
<comment type="caution">
    <text evidence="3">The sequence shown here is derived from an EMBL/GenBank/DDBJ whole genome shotgun (WGS) entry which is preliminary data.</text>
</comment>
<gene>
    <name evidence="3" type="ORF">ETD83_13340</name>
</gene>
<dbReference type="RefSeq" id="WP_138645423.1">
    <property type="nucleotide sequence ID" value="NZ_VCKW01000055.1"/>
</dbReference>
<dbReference type="OrthoDB" id="3478453at2"/>
<accession>A0A5C4JDP9</accession>